<feature type="domain" description="Integrase catalytic" evidence="18">
    <location>
        <begin position="296"/>
        <end position="464"/>
    </location>
</feature>
<evidence type="ECO:0000256" key="10">
    <source>
        <dbReference type="ARBA" id="ARBA00022908"/>
    </source>
</evidence>
<dbReference type="InterPro" id="IPR056924">
    <property type="entry name" value="SH3_Tf2-1"/>
</dbReference>
<dbReference type="GO" id="GO:0003677">
    <property type="term" value="F:DNA binding"/>
    <property type="evidence" value="ECO:0007669"/>
    <property type="project" value="UniProtKB-KW"/>
</dbReference>
<keyword evidence="14" id="KW-0233">DNA recombination</keyword>
<sequence length="1442" mass="164279">MPFGLTNAPAVFMDLMNRVCKPYLDKFVIVFIDDILIYSCNKEEHATHLRIVLELLRKEKLDAKFSKCDFCINIVQFLGHLIDSQGLHVNPAKIKAVKNSASPTKPTEIRQFLGLAGYYQRFIKDFSKIAKSLTELTQKNKKYIWGEDQKTAFQLLKQKLCEAPILALPKGNDDFVVYYDASHQGLGAVLMQREKVIAYASRQFKPNEENYTTRCIKNRSWLPLFGNLRDLIMHESHKSEYSIHPCSDKMYQDLKKLYWWPNMKAIIAEYVSKCLTCSRVKAECQDPSGLLIQQEISMWKWERITMDFISKLPKTSNGHDIIWVIVDRLTKSAHFIPTRATDSMETLIRLYIKEIVSRHGVPISIISDRDSHFTSIFWQSLQDALGTQLDMSTAYHPETNGESERTIQTREDMLRACVIDFGKGWEKHLPLVEFSNNNSYLASIKIGPVAYKLELPEELTNVHNTFHVSNLKKCLSDESLVIPMKELRLDDKLNFVEEPVEIMDREVKQLKQSRIPIVKIRWNSKRGPEFTWEREDQIHAKEGGEDNEQCRDTVHPRADPTLLNDFEMAAEGNGDLPVPDLRTMEELCQPSLNVQNSCQFHGLPGDDSNKHLDKFLHATQSIKVNGVTDDAFRLYLFPHSLTHHATDWNSINTFKQMAKMFLGKYFPPSMVTKLRNEITNFRQHPNESLFEACECYKLSIDRCPNHNMLPVTQIDTFYNGLTLRHRDTINAAAGGTFMKRRPEECYDLIENMTAHRNDWDTSAQRSESSSSITSSSDTKIASLKAKMAKINKNIIRVLQPPLAKLRTYMLREPTKFMKMNTASSSGSGTLPGNTNTNPKEDLKGIATRSGTAYQGPTIPTTYSSRPLVVERETEATKDTVHLTNNGSTKDVQPSVVQTKSPILNSKPVVAFIVEPVGSPVSAPKPNQKLSIPYPSRLHYQKLRDKANDQRDKFFQIFKDLNFNISFADALLLMPKFGPSIKSLLTNKDKLYELARTPLNEHYSTVLLKKLPEKLGDLGKFLIPCGFPRMAECLALADLGASINLMPLSVWNKFSLPDLSPMCMTLELANRLISRPVGVAEDVFVKVGTFHFPADFVIVDFDADPRVPLILERSFLKTERALIDVFEGELTLHVVKEAITFNVDLTLRYSANYNDMTANQIDVIDMACEQYSQEVLGFSDVIAKVDAFLALKDDPTSPKVDQSYVDTEGDILLLEAFLNDDPPLTPANQGNYLPQVRKELKICEAKTDKSSIDEPPEVELKDLPPHLEYAFLEGDDKLPVIIAKYLSVEEKTALITVLKFIKDFSKIAQLMTRLLEKDTPFFFSKECVEAFQTLKRKLTKAPILIVPDWDLPFVLMYDANDFAIGAVLGQRQEKNFRPIHYASKTMTEAESNYSTTKKEMLAVVYAFEKFRSYLIMNKSIVYTGHSALKYLFAKKDSKARLLH</sequence>
<evidence type="ECO:0000256" key="14">
    <source>
        <dbReference type="ARBA" id="ARBA00023172"/>
    </source>
</evidence>
<keyword evidence="3" id="KW-0548">Nucleotidyltransferase</keyword>
<evidence type="ECO:0000256" key="4">
    <source>
        <dbReference type="ARBA" id="ARBA00022722"/>
    </source>
</evidence>
<dbReference type="Pfam" id="PF17921">
    <property type="entry name" value="Integrase_H2C2"/>
    <property type="match status" value="1"/>
</dbReference>
<dbReference type="SUPFAM" id="SSF56672">
    <property type="entry name" value="DNA/RNA polymerases"/>
    <property type="match status" value="2"/>
</dbReference>
<gene>
    <name evidence="19" type="ORF">Tci_003376</name>
</gene>
<keyword evidence="4" id="KW-0540">Nuclease</keyword>
<evidence type="ECO:0000313" key="19">
    <source>
        <dbReference type="EMBL" id="GEU31398.1"/>
    </source>
</evidence>
<dbReference type="CDD" id="cd09274">
    <property type="entry name" value="RNase_HI_RT_Ty3"/>
    <property type="match status" value="1"/>
</dbReference>
<dbReference type="PANTHER" id="PTHR37984">
    <property type="entry name" value="PROTEIN CBG26694"/>
    <property type="match status" value="1"/>
</dbReference>
<dbReference type="InterPro" id="IPR012337">
    <property type="entry name" value="RNaseH-like_sf"/>
</dbReference>
<evidence type="ECO:0000256" key="5">
    <source>
        <dbReference type="ARBA" id="ARBA00022723"/>
    </source>
</evidence>
<keyword evidence="12" id="KW-0239">DNA-directed DNA polymerase</keyword>
<evidence type="ECO:0000256" key="1">
    <source>
        <dbReference type="ARBA" id="ARBA00022670"/>
    </source>
</evidence>
<evidence type="ECO:0000256" key="12">
    <source>
        <dbReference type="ARBA" id="ARBA00022932"/>
    </source>
</evidence>
<proteinExistence type="predicted"/>
<dbReference type="GO" id="GO:0006310">
    <property type="term" value="P:DNA recombination"/>
    <property type="evidence" value="ECO:0007669"/>
    <property type="project" value="UniProtKB-KW"/>
</dbReference>
<dbReference type="InterPro" id="IPR043128">
    <property type="entry name" value="Rev_trsase/Diguanyl_cyclase"/>
</dbReference>
<dbReference type="PROSITE" id="PS50994">
    <property type="entry name" value="INTEGRASE"/>
    <property type="match status" value="1"/>
</dbReference>
<keyword evidence="9" id="KW-0460">Magnesium</keyword>
<dbReference type="InterPro" id="IPR036397">
    <property type="entry name" value="RNaseH_sf"/>
</dbReference>
<evidence type="ECO:0000256" key="8">
    <source>
        <dbReference type="ARBA" id="ARBA00022801"/>
    </source>
</evidence>
<dbReference type="GO" id="GO:0004190">
    <property type="term" value="F:aspartic-type endopeptidase activity"/>
    <property type="evidence" value="ECO:0007669"/>
    <property type="project" value="UniProtKB-KW"/>
</dbReference>
<reference evidence="19" key="1">
    <citation type="journal article" date="2019" name="Sci. Rep.">
        <title>Draft genome of Tanacetum cinerariifolium, the natural source of mosquito coil.</title>
        <authorList>
            <person name="Yamashiro T."/>
            <person name="Shiraishi A."/>
            <person name="Satake H."/>
            <person name="Nakayama K."/>
        </authorList>
    </citation>
    <scope>NUCLEOTIDE SEQUENCE</scope>
</reference>
<dbReference type="Pfam" id="PF24626">
    <property type="entry name" value="SH3_Tf2-1"/>
    <property type="match status" value="1"/>
</dbReference>
<dbReference type="InterPro" id="IPR021109">
    <property type="entry name" value="Peptidase_aspartic_dom_sf"/>
</dbReference>
<dbReference type="InterPro" id="IPR001584">
    <property type="entry name" value="Integrase_cat-core"/>
</dbReference>
<evidence type="ECO:0000256" key="15">
    <source>
        <dbReference type="ARBA" id="ARBA00023268"/>
    </source>
</evidence>
<dbReference type="Gene3D" id="3.30.420.10">
    <property type="entry name" value="Ribonuclease H-like superfamily/Ribonuclease H"/>
    <property type="match status" value="1"/>
</dbReference>
<feature type="domain" description="Reverse transcriptase" evidence="17">
    <location>
        <begin position="1"/>
        <end position="82"/>
    </location>
</feature>
<evidence type="ECO:0000256" key="13">
    <source>
        <dbReference type="ARBA" id="ARBA00023125"/>
    </source>
</evidence>
<dbReference type="EMBL" id="BKCJ010000246">
    <property type="protein sequence ID" value="GEU31398.1"/>
    <property type="molecule type" value="Genomic_DNA"/>
</dbReference>
<dbReference type="InterPro" id="IPR041577">
    <property type="entry name" value="RT_RNaseH_2"/>
</dbReference>
<evidence type="ECO:0000256" key="6">
    <source>
        <dbReference type="ARBA" id="ARBA00022750"/>
    </source>
</evidence>
<keyword evidence="10" id="KW-0229">DNA integration</keyword>
<feature type="compositionally biased region" description="Polar residues" evidence="16">
    <location>
        <begin position="820"/>
        <end position="837"/>
    </location>
</feature>
<dbReference type="FunFam" id="3.30.70.270:FF:000020">
    <property type="entry name" value="Transposon Tf2-6 polyprotein-like Protein"/>
    <property type="match status" value="1"/>
</dbReference>
<feature type="region of interest" description="Disordered" evidence="16">
    <location>
        <begin position="758"/>
        <end position="777"/>
    </location>
</feature>
<feature type="region of interest" description="Disordered" evidence="16">
    <location>
        <begin position="819"/>
        <end position="843"/>
    </location>
</feature>
<dbReference type="GO" id="GO:0046872">
    <property type="term" value="F:metal ion binding"/>
    <property type="evidence" value="ECO:0007669"/>
    <property type="project" value="UniProtKB-KW"/>
</dbReference>
<keyword evidence="11 19" id="KW-0695">RNA-directed DNA polymerase</keyword>
<dbReference type="GO" id="GO:0015074">
    <property type="term" value="P:DNA integration"/>
    <property type="evidence" value="ECO:0007669"/>
    <property type="project" value="UniProtKB-KW"/>
</dbReference>
<evidence type="ECO:0000256" key="7">
    <source>
        <dbReference type="ARBA" id="ARBA00022759"/>
    </source>
</evidence>
<comment type="caution">
    <text evidence="19">The sequence shown here is derived from an EMBL/GenBank/DDBJ whole genome shotgun (WGS) entry which is preliminary data.</text>
</comment>
<dbReference type="GO" id="GO:0003887">
    <property type="term" value="F:DNA-directed DNA polymerase activity"/>
    <property type="evidence" value="ECO:0007669"/>
    <property type="project" value="UniProtKB-KW"/>
</dbReference>
<organism evidence="19">
    <name type="scientific">Tanacetum cinerariifolium</name>
    <name type="common">Dalmatian daisy</name>
    <name type="synonym">Chrysanthemum cinerariifolium</name>
    <dbReference type="NCBI Taxonomy" id="118510"/>
    <lineage>
        <taxon>Eukaryota</taxon>
        <taxon>Viridiplantae</taxon>
        <taxon>Streptophyta</taxon>
        <taxon>Embryophyta</taxon>
        <taxon>Tracheophyta</taxon>
        <taxon>Spermatophyta</taxon>
        <taxon>Magnoliopsida</taxon>
        <taxon>eudicotyledons</taxon>
        <taxon>Gunneridae</taxon>
        <taxon>Pentapetalae</taxon>
        <taxon>asterids</taxon>
        <taxon>campanulids</taxon>
        <taxon>Asterales</taxon>
        <taxon>Asteraceae</taxon>
        <taxon>Asteroideae</taxon>
        <taxon>Anthemideae</taxon>
        <taxon>Anthemidinae</taxon>
        <taxon>Tanacetum</taxon>
    </lineage>
</organism>
<evidence type="ECO:0000256" key="2">
    <source>
        <dbReference type="ARBA" id="ARBA00022679"/>
    </source>
</evidence>
<dbReference type="Gene3D" id="3.30.70.270">
    <property type="match status" value="3"/>
</dbReference>
<evidence type="ECO:0000256" key="16">
    <source>
        <dbReference type="SAM" id="MobiDB-lite"/>
    </source>
</evidence>
<keyword evidence="5" id="KW-0479">Metal-binding</keyword>
<dbReference type="InterPro" id="IPR041588">
    <property type="entry name" value="Integrase_H2C2"/>
</dbReference>
<keyword evidence="15" id="KW-0511">Multifunctional enzyme</keyword>
<evidence type="ECO:0000259" key="18">
    <source>
        <dbReference type="PROSITE" id="PS50994"/>
    </source>
</evidence>
<dbReference type="Pfam" id="PF03732">
    <property type="entry name" value="Retrotrans_gag"/>
    <property type="match status" value="1"/>
</dbReference>
<dbReference type="Pfam" id="PF00078">
    <property type="entry name" value="RVT_1"/>
    <property type="match status" value="1"/>
</dbReference>
<dbReference type="Gene3D" id="2.40.70.10">
    <property type="entry name" value="Acid Proteases"/>
    <property type="match status" value="1"/>
</dbReference>
<evidence type="ECO:0000259" key="17">
    <source>
        <dbReference type="PROSITE" id="PS50878"/>
    </source>
</evidence>
<dbReference type="InterPro" id="IPR043502">
    <property type="entry name" value="DNA/RNA_pol_sf"/>
</dbReference>
<dbReference type="CDD" id="cd00303">
    <property type="entry name" value="retropepsin_like"/>
    <property type="match status" value="1"/>
</dbReference>
<dbReference type="PROSITE" id="PS50878">
    <property type="entry name" value="RT_POL"/>
    <property type="match status" value="1"/>
</dbReference>
<keyword evidence="6" id="KW-0064">Aspartyl protease</keyword>
<dbReference type="GO" id="GO:0006508">
    <property type="term" value="P:proteolysis"/>
    <property type="evidence" value="ECO:0007669"/>
    <property type="project" value="UniProtKB-KW"/>
</dbReference>
<dbReference type="InterPro" id="IPR005162">
    <property type="entry name" value="Retrotrans_gag_dom"/>
</dbReference>
<evidence type="ECO:0000256" key="3">
    <source>
        <dbReference type="ARBA" id="ARBA00022695"/>
    </source>
</evidence>
<dbReference type="InterPro" id="IPR000477">
    <property type="entry name" value="RT_dom"/>
</dbReference>
<keyword evidence="1" id="KW-0645">Protease</keyword>
<dbReference type="SUPFAM" id="SSF53098">
    <property type="entry name" value="Ribonuclease H-like"/>
    <property type="match status" value="1"/>
</dbReference>
<keyword evidence="2" id="KW-0808">Transferase</keyword>
<dbReference type="InterPro" id="IPR050951">
    <property type="entry name" value="Retrovirus_Pol_polyprotein"/>
</dbReference>
<evidence type="ECO:0000256" key="11">
    <source>
        <dbReference type="ARBA" id="ARBA00022918"/>
    </source>
</evidence>
<dbReference type="CDD" id="cd01647">
    <property type="entry name" value="RT_LTR"/>
    <property type="match status" value="1"/>
</dbReference>
<dbReference type="FunFam" id="3.10.20.370:FF:000001">
    <property type="entry name" value="Retrovirus-related Pol polyprotein from transposon 17.6-like protein"/>
    <property type="match status" value="1"/>
</dbReference>
<dbReference type="Gene3D" id="1.10.340.70">
    <property type="match status" value="1"/>
</dbReference>
<keyword evidence="8" id="KW-0378">Hydrolase</keyword>
<dbReference type="PANTHER" id="PTHR37984:SF5">
    <property type="entry name" value="PROTEIN NYNRIN-LIKE"/>
    <property type="match status" value="1"/>
</dbReference>
<name>A0A6L2J2Z4_TANCI</name>
<keyword evidence="7" id="KW-0255">Endonuclease</keyword>
<dbReference type="Gene3D" id="3.10.20.370">
    <property type="match status" value="1"/>
</dbReference>
<dbReference type="GO" id="GO:0004519">
    <property type="term" value="F:endonuclease activity"/>
    <property type="evidence" value="ECO:0007669"/>
    <property type="project" value="UniProtKB-KW"/>
</dbReference>
<dbReference type="FunFam" id="3.30.70.270:FF:000003">
    <property type="entry name" value="Transposon Ty3-G Gag-Pol polyprotein"/>
    <property type="match status" value="1"/>
</dbReference>
<dbReference type="Pfam" id="PF17919">
    <property type="entry name" value="RT_RNaseH_2"/>
    <property type="match status" value="2"/>
</dbReference>
<evidence type="ECO:0000256" key="9">
    <source>
        <dbReference type="ARBA" id="ARBA00022842"/>
    </source>
</evidence>
<protein>
    <submittedName>
        <fullName evidence="19">Reverse transcriptase domain-containing protein</fullName>
    </submittedName>
</protein>
<keyword evidence="13" id="KW-0238">DNA-binding</keyword>
<feature type="compositionally biased region" description="Low complexity" evidence="16">
    <location>
        <begin position="762"/>
        <end position="776"/>
    </location>
</feature>
<dbReference type="GO" id="GO:0003964">
    <property type="term" value="F:RNA-directed DNA polymerase activity"/>
    <property type="evidence" value="ECO:0007669"/>
    <property type="project" value="UniProtKB-KW"/>
</dbReference>
<accession>A0A6L2J2Z4</accession>